<comment type="caution">
    <text evidence="1">The sequence shown here is derived from an EMBL/GenBank/DDBJ whole genome shotgun (WGS) entry which is preliminary data.</text>
</comment>
<dbReference type="Proteomes" id="UP000518878">
    <property type="component" value="Unassembled WGS sequence"/>
</dbReference>
<sequence>MKRKLISQREARALRHRVLVLEARESERLEAWVQNYPGGTHIARTNVLDVTAARIHTARLLGHAVVVTDDGGTLNFYALPVAEEPKA</sequence>
<dbReference type="RefSeq" id="WP_166698792.1">
    <property type="nucleotide sequence ID" value="NZ_JAAQTL010000001.1"/>
</dbReference>
<evidence type="ECO:0000313" key="2">
    <source>
        <dbReference type="Proteomes" id="UP000518878"/>
    </source>
</evidence>
<dbReference type="AlphaFoldDB" id="A0A7X5QTH2"/>
<protein>
    <submittedName>
        <fullName evidence="1">Uncharacterized protein</fullName>
    </submittedName>
</protein>
<name>A0A7X5QTH2_9GAMM</name>
<proteinExistence type="predicted"/>
<reference evidence="1 2" key="1">
    <citation type="journal article" date="2006" name="Int. J. Syst. Evol. Microbiol.">
        <title>Dyella yeojuensis sp. nov., isolated from greenhouse soil in Korea.</title>
        <authorList>
            <person name="Kim B.Y."/>
            <person name="Weon H.Y."/>
            <person name="Lee K.H."/>
            <person name="Seok S.J."/>
            <person name="Kwon S.W."/>
            <person name="Go S.J."/>
            <person name="Stackebrandt E."/>
        </authorList>
    </citation>
    <scope>NUCLEOTIDE SEQUENCE [LARGE SCALE GENOMIC DNA]</scope>
    <source>
        <strain evidence="1 2">DSM 17673</strain>
    </source>
</reference>
<accession>A0A7X5QTH2</accession>
<dbReference type="EMBL" id="JAAQTL010000001">
    <property type="protein sequence ID" value="NID15015.1"/>
    <property type="molecule type" value="Genomic_DNA"/>
</dbReference>
<organism evidence="1 2">
    <name type="scientific">Luteibacter yeojuensis</name>
    <dbReference type="NCBI Taxonomy" id="345309"/>
    <lineage>
        <taxon>Bacteria</taxon>
        <taxon>Pseudomonadati</taxon>
        <taxon>Pseudomonadota</taxon>
        <taxon>Gammaproteobacteria</taxon>
        <taxon>Lysobacterales</taxon>
        <taxon>Rhodanobacteraceae</taxon>
        <taxon>Luteibacter</taxon>
    </lineage>
</organism>
<keyword evidence="2" id="KW-1185">Reference proteome</keyword>
<gene>
    <name evidence="1" type="ORF">HBF32_05975</name>
</gene>
<evidence type="ECO:0000313" key="1">
    <source>
        <dbReference type="EMBL" id="NID15015.1"/>
    </source>
</evidence>